<dbReference type="InterPro" id="IPR032054">
    <property type="entry name" value="Cdt1_C"/>
</dbReference>
<dbReference type="SMART" id="SM01075">
    <property type="entry name" value="CDT1"/>
    <property type="match status" value="1"/>
</dbReference>
<feature type="domain" description="CDT1 Geminin-binding" evidence="2">
    <location>
        <begin position="109"/>
        <end position="242"/>
    </location>
</feature>
<evidence type="ECO:0000259" key="2">
    <source>
        <dbReference type="SMART" id="SM01075"/>
    </source>
</evidence>
<dbReference type="CDD" id="cd08674">
    <property type="entry name" value="Cdt1_m"/>
    <property type="match status" value="1"/>
</dbReference>
<dbReference type="OrthoDB" id="341730at2759"/>
<dbReference type="InterPro" id="IPR014939">
    <property type="entry name" value="CDT1_Gemini-bd-like"/>
</dbReference>
<dbReference type="GO" id="GO:0070182">
    <property type="term" value="F:DNA polymerase binding"/>
    <property type="evidence" value="ECO:0007669"/>
    <property type="project" value="TreeGrafter"/>
</dbReference>
<dbReference type="AlphaFoldDB" id="A0A8J5LA92"/>
<dbReference type="InterPro" id="IPR045173">
    <property type="entry name" value="Cdt1"/>
</dbReference>
<feature type="compositionally biased region" description="Polar residues" evidence="1">
    <location>
        <begin position="21"/>
        <end position="30"/>
    </location>
</feature>
<dbReference type="GO" id="GO:0000076">
    <property type="term" value="P:DNA replication checkpoint signaling"/>
    <property type="evidence" value="ECO:0007669"/>
    <property type="project" value="TreeGrafter"/>
</dbReference>
<feature type="region of interest" description="Disordered" evidence="1">
    <location>
        <begin position="1"/>
        <end position="51"/>
    </location>
</feature>
<dbReference type="GO" id="GO:0005634">
    <property type="term" value="C:nucleus"/>
    <property type="evidence" value="ECO:0007669"/>
    <property type="project" value="TreeGrafter"/>
</dbReference>
<sequence length="565" mass="62325">MDSETKATPSAMAKKRPFASPISTLESSGKVSPAADQICTPEKPPQRSSNRRLAFSINDVRRVALGLQRPPDRSNLVQSDANLSSVEDQLGDGSAPSSSPMLLKAKTLLPEKYELLCEFFNAMETSIRLLRLKGASMPTFSNVCNSIQHLTERRFTYTHLAQLKYILPEAISLKKILVHDERTCCMKPELQVNLQVDAVEKIIKGKSETGYTVLRTVFRERLLGFVNEHPEGDAVPEDELPHPFNQTKLIMRPSVDINANGICSESSPNAATRQPFLVASLMSQSFQRRFSKFAVPNSKKTPLSSLGDESAINEIAASTASSPAKCASSPPMCRKSLLGSPASTMMLRKRGGDEGKDGHEHNDQEGTPAKLLFTPLKIMSSTPEYPTPKRCRTTPSCDGPLLNKSEKRSTRTKLFMTPKKSGKAVAEEGLDRTASTDVLSILPEALLKSIKEKEKKAVQEKEDGVVEAIKRQKLIASLPNVFNMILLAYQSWQRSVVPKHELINKLISSNSKIVDKGEVEEQLNLLIELVPEWISEKTGSSGLNLCCVNKASNADEIRRRLLEAE</sequence>
<comment type="caution">
    <text evidence="3">The sequence shown here is derived from an EMBL/GenBank/DDBJ whole genome shotgun (WGS) entry which is preliminary data.</text>
</comment>
<evidence type="ECO:0000313" key="4">
    <source>
        <dbReference type="Proteomes" id="UP000734854"/>
    </source>
</evidence>
<feature type="region of interest" description="Disordered" evidence="1">
    <location>
        <begin position="348"/>
        <end position="367"/>
    </location>
</feature>
<evidence type="ECO:0000256" key="1">
    <source>
        <dbReference type="SAM" id="MobiDB-lite"/>
    </source>
</evidence>
<dbReference type="GO" id="GO:0003677">
    <property type="term" value="F:DNA binding"/>
    <property type="evidence" value="ECO:0007669"/>
    <property type="project" value="InterPro"/>
</dbReference>
<feature type="compositionally biased region" description="Basic and acidic residues" evidence="1">
    <location>
        <begin position="350"/>
        <end position="364"/>
    </location>
</feature>
<name>A0A8J5LA92_ZINOF</name>
<feature type="region of interest" description="Disordered" evidence="1">
    <location>
        <begin position="382"/>
        <end position="407"/>
    </location>
</feature>
<reference evidence="3 4" key="1">
    <citation type="submission" date="2020-08" db="EMBL/GenBank/DDBJ databases">
        <title>Plant Genome Project.</title>
        <authorList>
            <person name="Zhang R.-G."/>
        </authorList>
    </citation>
    <scope>NUCLEOTIDE SEQUENCE [LARGE SCALE GENOMIC DNA]</scope>
    <source>
        <tissue evidence="3">Rhizome</tissue>
    </source>
</reference>
<organism evidence="3 4">
    <name type="scientific">Zingiber officinale</name>
    <name type="common">Ginger</name>
    <name type="synonym">Amomum zingiber</name>
    <dbReference type="NCBI Taxonomy" id="94328"/>
    <lineage>
        <taxon>Eukaryota</taxon>
        <taxon>Viridiplantae</taxon>
        <taxon>Streptophyta</taxon>
        <taxon>Embryophyta</taxon>
        <taxon>Tracheophyta</taxon>
        <taxon>Spermatophyta</taxon>
        <taxon>Magnoliopsida</taxon>
        <taxon>Liliopsida</taxon>
        <taxon>Zingiberales</taxon>
        <taxon>Zingiberaceae</taxon>
        <taxon>Zingiber</taxon>
    </lineage>
</organism>
<dbReference type="GO" id="GO:0071163">
    <property type="term" value="P:DNA replication preinitiation complex assembly"/>
    <property type="evidence" value="ECO:0007669"/>
    <property type="project" value="InterPro"/>
</dbReference>
<accession>A0A8J5LA92</accession>
<proteinExistence type="predicted"/>
<evidence type="ECO:0000313" key="3">
    <source>
        <dbReference type="EMBL" id="KAG6511109.1"/>
    </source>
</evidence>
<dbReference type="Pfam" id="PF16679">
    <property type="entry name" value="CDT1_C"/>
    <property type="match status" value="1"/>
</dbReference>
<dbReference type="GO" id="GO:0030174">
    <property type="term" value="P:regulation of DNA-templated DNA replication initiation"/>
    <property type="evidence" value="ECO:0007669"/>
    <property type="project" value="InterPro"/>
</dbReference>
<dbReference type="GO" id="GO:0000278">
    <property type="term" value="P:mitotic cell cycle"/>
    <property type="evidence" value="ECO:0007669"/>
    <property type="project" value="TreeGrafter"/>
</dbReference>
<dbReference type="Pfam" id="PF08839">
    <property type="entry name" value="CDT1"/>
    <property type="match status" value="1"/>
</dbReference>
<dbReference type="EMBL" id="JACMSC010000008">
    <property type="protein sequence ID" value="KAG6511109.1"/>
    <property type="molecule type" value="Genomic_DNA"/>
</dbReference>
<gene>
    <name evidence="3" type="ORF">ZIOFF_029162</name>
</gene>
<keyword evidence="4" id="KW-1185">Reference proteome</keyword>
<dbReference type="CDD" id="cd08767">
    <property type="entry name" value="Cdt1_c"/>
    <property type="match status" value="1"/>
</dbReference>
<dbReference type="PANTHER" id="PTHR28637:SF1">
    <property type="entry name" value="DNA REPLICATION FACTOR CDT1"/>
    <property type="match status" value="1"/>
</dbReference>
<dbReference type="PANTHER" id="PTHR28637">
    <property type="entry name" value="DNA REPLICATION FACTOR CDT1"/>
    <property type="match status" value="1"/>
</dbReference>
<dbReference type="Proteomes" id="UP000734854">
    <property type="component" value="Unassembled WGS sequence"/>
</dbReference>
<protein>
    <recommendedName>
        <fullName evidence="2">CDT1 Geminin-binding domain-containing protein</fullName>
    </recommendedName>
</protein>